<dbReference type="InterPro" id="IPR020080">
    <property type="entry name" value="OM_adhesin/peptidase_omptin"/>
</dbReference>
<dbReference type="Proteomes" id="UP000214646">
    <property type="component" value="Unassembled WGS sequence"/>
</dbReference>
<sequence length="316" mass="33475">MLYLPDAKPSPPSTSSLCLEPCESLPATPAERFWLNKSVLLGWSSRAAMPSTLASPVPGIPGGIGFGPEPSQTPRPGFVIRAGYWFDPSATRAIDAGVLYLAEGYMRYPAAPIVSPTGLGYATADVATRYISADVNYRRNLYKSNGFELDGLVGYRFADFGETATLGVVAPLPGIGPVPLASYGNARTQFHGGQVGLSSLYSWEKWSVGLTGKIAFGAAIEDADVSGAARTLLAGVPNGARFYPGVSETRVAFLPAVAFNIGRQITDHSRLFVGYNFQYLSRAVRATDALAPLSAAAPDRGDVWVQGVSVGLELKY</sequence>
<dbReference type="Pfam" id="PF07585">
    <property type="entry name" value="BBP7"/>
    <property type="match status" value="1"/>
</dbReference>
<proteinExistence type="predicted"/>
<dbReference type="GO" id="GO:0004190">
    <property type="term" value="F:aspartic-type endopeptidase activity"/>
    <property type="evidence" value="ECO:0007669"/>
    <property type="project" value="InterPro"/>
</dbReference>
<dbReference type="SUPFAM" id="SSF69917">
    <property type="entry name" value="OMPT-like"/>
    <property type="match status" value="1"/>
</dbReference>
<name>A0A225E9P9_9BACT</name>
<comment type="caution">
    <text evidence="1">The sequence shown here is derived from an EMBL/GenBank/DDBJ whole genome shotgun (WGS) entry which is preliminary data.</text>
</comment>
<dbReference type="InterPro" id="IPR011446">
    <property type="entry name" value="BBP7"/>
</dbReference>
<accession>A0A225E9P9</accession>
<gene>
    <name evidence="1" type="ORF">FRUB_01157</name>
</gene>
<dbReference type="Gene3D" id="2.40.128.90">
    <property type="entry name" value="OMPT-like"/>
    <property type="match status" value="1"/>
</dbReference>
<organism evidence="1 2">
    <name type="scientific">Fimbriiglobus ruber</name>
    <dbReference type="NCBI Taxonomy" id="1908690"/>
    <lineage>
        <taxon>Bacteria</taxon>
        <taxon>Pseudomonadati</taxon>
        <taxon>Planctomycetota</taxon>
        <taxon>Planctomycetia</taxon>
        <taxon>Gemmatales</taxon>
        <taxon>Gemmataceae</taxon>
        <taxon>Fimbriiglobus</taxon>
    </lineage>
</organism>
<protein>
    <submittedName>
        <fullName evidence="1">Uncharacterized protein</fullName>
    </submittedName>
</protein>
<dbReference type="EMBL" id="NIDE01000001">
    <property type="protein sequence ID" value="OWK47458.1"/>
    <property type="molecule type" value="Genomic_DNA"/>
</dbReference>
<keyword evidence="2" id="KW-1185">Reference proteome</keyword>
<evidence type="ECO:0000313" key="2">
    <source>
        <dbReference type="Proteomes" id="UP000214646"/>
    </source>
</evidence>
<dbReference type="AlphaFoldDB" id="A0A225E9P9"/>
<dbReference type="InterPro" id="IPR053724">
    <property type="entry name" value="OMP_A26_sf"/>
</dbReference>
<evidence type="ECO:0000313" key="1">
    <source>
        <dbReference type="EMBL" id="OWK47458.1"/>
    </source>
</evidence>
<reference evidence="2" key="1">
    <citation type="submission" date="2017-06" db="EMBL/GenBank/DDBJ databases">
        <title>Genome analysis of Fimbriiglobus ruber SP5, the first member of the order Planctomycetales with confirmed chitinolytic capability.</title>
        <authorList>
            <person name="Ravin N.V."/>
            <person name="Rakitin A.L."/>
            <person name="Ivanova A.A."/>
            <person name="Beletsky A.V."/>
            <person name="Kulichevskaya I.S."/>
            <person name="Mardanov A.V."/>
            <person name="Dedysh S.N."/>
        </authorList>
    </citation>
    <scope>NUCLEOTIDE SEQUENCE [LARGE SCALE GENOMIC DNA]</scope>
    <source>
        <strain evidence="2">SP5</strain>
    </source>
</reference>